<protein>
    <submittedName>
        <fullName evidence="3">DUF4431 domain-containing protein</fullName>
    </submittedName>
</protein>
<dbReference type="EMBL" id="JBDPZC010000001">
    <property type="protein sequence ID" value="MEO3711289.1"/>
    <property type="molecule type" value="Genomic_DNA"/>
</dbReference>
<reference evidence="3 4" key="1">
    <citation type="submission" date="2024-05" db="EMBL/GenBank/DDBJ databases">
        <title>Roseateles sp. 2.12 16S ribosomal RNA gene Genome sequencing and assembly.</title>
        <authorList>
            <person name="Woo H."/>
        </authorList>
    </citation>
    <scope>NUCLEOTIDE SEQUENCE [LARGE SCALE GENOMIC DNA]</scope>
    <source>
        <strain evidence="3 4">2.12</strain>
    </source>
</reference>
<evidence type="ECO:0000256" key="1">
    <source>
        <dbReference type="SAM" id="SignalP"/>
    </source>
</evidence>
<organism evidence="3 4">
    <name type="scientific">Roseateles flavus</name>
    <dbReference type="NCBI Taxonomy" id="3149041"/>
    <lineage>
        <taxon>Bacteria</taxon>
        <taxon>Pseudomonadati</taxon>
        <taxon>Pseudomonadota</taxon>
        <taxon>Betaproteobacteria</taxon>
        <taxon>Burkholderiales</taxon>
        <taxon>Sphaerotilaceae</taxon>
        <taxon>Roseateles</taxon>
    </lineage>
</organism>
<dbReference type="RefSeq" id="WP_347604780.1">
    <property type="nucleotide sequence ID" value="NZ_JBDPZC010000001.1"/>
</dbReference>
<dbReference type="Proteomes" id="UP001462640">
    <property type="component" value="Unassembled WGS sequence"/>
</dbReference>
<feature type="domain" description="DUF4431" evidence="2">
    <location>
        <begin position="109"/>
        <end position="154"/>
    </location>
</feature>
<accession>A0ABV0G8A7</accession>
<proteinExistence type="predicted"/>
<dbReference type="Pfam" id="PF14485">
    <property type="entry name" value="DUF4431"/>
    <property type="match status" value="1"/>
</dbReference>
<comment type="caution">
    <text evidence="3">The sequence shown here is derived from an EMBL/GenBank/DDBJ whole genome shotgun (WGS) entry which is preliminary data.</text>
</comment>
<feature type="chain" id="PRO_5045216486" evidence="1">
    <location>
        <begin position="30"/>
        <end position="157"/>
    </location>
</feature>
<evidence type="ECO:0000259" key="2">
    <source>
        <dbReference type="Pfam" id="PF14485"/>
    </source>
</evidence>
<dbReference type="InterPro" id="IPR027826">
    <property type="entry name" value="DUF4431"/>
</dbReference>
<evidence type="ECO:0000313" key="4">
    <source>
        <dbReference type="Proteomes" id="UP001462640"/>
    </source>
</evidence>
<feature type="signal peptide" evidence="1">
    <location>
        <begin position="1"/>
        <end position="29"/>
    </location>
</feature>
<keyword evidence="4" id="KW-1185">Reference proteome</keyword>
<keyword evidence="1" id="KW-0732">Signal</keyword>
<name>A0ABV0G8A7_9BURK</name>
<gene>
    <name evidence="3" type="ORF">ABDJ40_00745</name>
</gene>
<evidence type="ECO:0000313" key="3">
    <source>
        <dbReference type="EMBL" id="MEO3711289.1"/>
    </source>
</evidence>
<sequence length="157" mass="17181">MNIFVRNPFSRRRFAGLALALCVVPAALAATPDASELSSSCLSYDSTSTKLIGTLLSRPYYGPPNYGETPSTDSRERAFLLLLDAPICVTASAHPEKDNNSFERDQIVVHLAPSHVKPKEVARMLGRQVTATGQLYHAFTGHHRTPVLLDVYGIEAR</sequence>